<dbReference type="Proteomes" id="UP001154078">
    <property type="component" value="Chromosome 9"/>
</dbReference>
<organism evidence="13 14">
    <name type="scientific">Brassicogethes aeneus</name>
    <name type="common">Rape pollen beetle</name>
    <name type="synonym">Meligethes aeneus</name>
    <dbReference type="NCBI Taxonomy" id="1431903"/>
    <lineage>
        <taxon>Eukaryota</taxon>
        <taxon>Metazoa</taxon>
        <taxon>Ecdysozoa</taxon>
        <taxon>Arthropoda</taxon>
        <taxon>Hexapoda</taxon>
        <taxon>Insecta</taxon>
        <taxon>Pterygota</taxon>
        <taxon>Neoptera</taxon>
        <taxon>Endopterygota</taxon>
        <taxon>Coleoptera</taxon>
        <taxon>Polyphaga</taxon>
        <taxon>Cucujiformia</taxon>
        <taxon>Nitidulidae</taxon>
        <taxon>Meligethinae</taxon>
        <taxon>Brassicogethes</taxon>
    </lineage>
</organism>
<comment type="domain">
    <text evidence="10">The RING-type zinc finger domain is essential for ubiquitin ligase activity.</text>
</comment>
<evidence type="ECO:0000256" key="5">
    <source>
        <dbReference type="ARBA" id="ARBA00022723"/>
    </source>
</evidence>
<evidence type="ECO:0000256" key="4">
    <source>
        <dbReference type="ARBA" id="ARBA00022679"/>
    </source>
</evidence>
<dbReference type="Pfam" id="PF21361">
    <property type="entry name" value="Sina_ZnF"/>
    <property type="match status" value="1"/>
</dbReference>
<dbReference type="SUPFAM" id="SSF57850">
    <property type="entry name" value="RING/U-box"/>
    <property type="match status" value="1"/>
</dbReference>
<dbReference type="SUPFAM" id="SSF49599">
    <property type="entry name" value="TRAF domain-like"/>
    <property type="match status" value="1"/>
</dbReference>
<dbReference type="PROSITE" id="PS51081">
    <property type="entry name" value="ZF_SIAH"/>
    <property type="match status" value="1"/>
</dbReference>
<gene>
    <name evidence="13" type="ORF">MELIAE_LOCUS13268</name>
</gene>
<dbReference type="InterPro" id="IPR001841">
    <property type="entry name" value="Znf_RING"/>
</dbReference>
<evidence type="ECO:0000313" key="14">
    <source>
        <dbReference type="Proteomes" id="UP001154078"/>
    </source>
</evidence>
<accession>A0A9P0BFV3</accession>
<dbReference type="GO" id="GO:0061630">
    <property type="term" value="F:ubiquitin protein ligase activity"/>
    <property type="evidence" value="ECO:0007669"/>
    <property type="project" value="UniProtKB-EC"/>
</dbReference>
<evidence type="ECO:0000256" key="1">
    <source>
        <dbReference type="ARBA" id="ARBA00000900"/>
    </source>
</evidence>
<evidence type="ECO:0000259" key="12">
    <source>
        <dbReference type="PROSITE" id="PS51081"/>
    </source>
</evidence>
<dbReference type="InterPro" id="IPR013010">
    <property type="entry name" value="Znf_SIAH"/>
</dbReference>
<comment type="function">
    <text evidence="10">E3 ubiquitin-protein ligase that mediates ubiquitination and subsequent proteasomal degradation of target proteins. E3 ubiquitin ligases accept ubiquitin from an E2 ubiquitin-conjugating enzyme in the form of a thioester and then directly transfers the ubiquitin to targeted substrates.</text>
</comment>
<dbReference type="OrthoDB" id="4788989at2759"/>
<dbReference type="InterPro" id="IPR049548">
    <property type="entry name" value="Sina-like_RING"/>
</dbReference>
<protein>
    <recommendedName>
        <fullName evidence="10">E3 ubiquitin-protein ligase</fullName>
        <ecNumber evidence="10">2.3.2.27</ecNumber>
    </recommendedName>
</protein>
<dbReference type="SMART" id="SM00184">
    <property type="entry name" value="RING"/>
    <property type="match status" value="1"/>
</dbReference>
<evidence type="ECO:0000256" key="3">
    <source>
        <dbReference type="ARBA" id="ARBA00009119"/>
    </source>
</evidence>
<dbReference type="FunFam" id="3.30.40.10:FF:000041">
    <property type="entry name" value="E3 ubiquitin-protein ligase SINAT3"/>
    <property type="match status" value="1"/>
</dbReference>
<keyword evidence="4" id="KW-0808">Transferase</keyword>
<dbReference type="Gene3D" id="3.30.40.10">
    <property type="entry name" value="Zinc/RING finger domain, C3HC4 (zinc finger)"/>
    <property type="match status" value="2"/>
</dbReference>
<feature type="domain" description="RING-type" evidence="11">
    <location>
        <begin position="11"/>
        <end position="48"/>
    </location>
</feature>
<dbReference type="InterPro" id="IPR018121">
    <property type="entry name" value="7-in-absentia-prot_TRAF-dom"/>
</dbReference>
<reference evidence="13" key="1">
    <citation type="submission" date="2021-12" db="EMBL/GenBank/DDBJ databases">
        <authorList>
            <person name="King R."/>
        </authorList>
    </citation>
    <scope>NUCLEOTIDE SEQUENCE</scope>
</reference>
<comment type="similarity">
    <text evidence="3 10">Belongs to the SINA (Seven in absentia) family.</text>
</comment>
<keyword evidence="5 10" id="KW-0479">Metal-binding</keyword>
<dbReference type="PANTHER" id="PTHR45877:SF2">
    <property type="entry name" value="E3 UBIQUITIN-PROTEIN LIGASE SINA-RELATED"/>
    <property type="match status" value="1"/>
</dbReference>
<evidence type="ECO:0000256" key="9">
    <source>
        <dbReference type="PROSITE-ProRule" id="PRU00455"/>
    </source>
</evidence>
<dbReference type="GO" id="GO:0031624">
    <property type="term" value="F:ubiquitin conjugating enzyme binding"/>
    <property type="evidence" value="ECO:0007669"/>
    <property type="project" value="TreeGrafter"/>
</dbReference>
<evidence type="ECO:0000256" key="8">
    <source>
        <dbReference type="ARBA" id="ARBA00022833"/>
    </source>
</evidence>
<dbReference type="InterPro" id="IPR013083">
    <property type="entry name" value="Znf_RING/FYVE/PHD"/>
</dbReference>
<keyword evidence="14" id="KW-1185">Reference proteome</keyword>
<dbReference type="GO" id="GO:0008270">
    <property type="term" value="F:zinc ion binding"/>
    <property type="evidence" value="ECO:0007669"/>
    <property type="project" value="UniProtKB-KW"/>
</dbReference>
<sequence>MSSQPDKIMQCPICLETMKSPITQCMGGHSMCGDCIKANNITKCPTCRGAISKIRNFQLEQLIEGIQKVLKLQCCYHSKGCTYSLSVAKKESHELECKYRNFICEGHKFAKWKCQWSGTLEEMYKHFKKDHINQQLSFKSEADMKFDLSRNYSDVQMITYLEGGQYFFYKHRVDVKAEKIYWAFQFIGPKNQAECYYYEFEVANGPIKKFKVTEICRSDVVSADKIFEKGQCVVIPFEVMRNFMDEENVSHFRYRLMSIKKAK</sequence>
<proteinExistence type="inferred from homology"/>
<dbReference type="EMBL" id="OV121140">
    <property type="protein sequence ID" value="CAH0564812.1"/>
    <property type="molecule type" value="Genomic_DNA"/>
</dbReference>
<evidence type="ECO:0000256" key="2">
    <source>
        <dbReference type="ARBA" id="ARBA00004906"/>
    </source>
</evidence>
<comment type="pathway">
    <text evidence="2 10">Protein modification; protein ubiquitination.</text>
</comment>
<evidence type="ECO:0000313" key="13">
    <source>
        <dbReference type="EMBL" id="CAH0564812.1"/>
    </source>
</evidence>
<keyword evidence="7 10" id="KW-0833">Ubl conjugation pathway</keyword>
<dbReference type="EC" id="2.3.2.27" evidence="10"/>
<dbReference type="AlphaFoldDB" id="A0A9P0BFV3"/>
<evidence type="ECO:0000256" key="7">
    <source>
        <dbReference type="ARBA" id="ARBA00022786"/>
    </source>
</evidence>
<name>A0A9P0BFV3_BRAAE</name>
<feature type="domain" description="SIAH-type" evidence="12">
    <location>
        <begin position="69"/>
        <end position="132"/>
    </location>
</feature>
<comment type="domain">
    <text evidence="10">The SBD domain (substrate-binding domain) mediates the interaction with substrate proteins. It is related to the TRAF family.</text>
</comment>
<dbReference type="InterPro" id="IPR004162">
    <property type="entry name" value="SINA-like_animal"/>
</dbReference>
<dbReference type="GO" id="GO:0043161">
    <property type="term" value="P:proteasome-mediated ubiquitin-dependent protein catabolic process"/>
    <property type="evidence" value="ECO:0007669"/>
    <property type="project" value="TreeGrafter"/>
</dbReference>
<evidence type="ECO:0000259" key="11">
    <source>
        <dbReference type="PROSITE" id="PS50089"/>
    </source>
</evidence>
<dbReference type="Pfam" id="PF21362">
    <property type="entry name" value="Sina_RING"/>
    <property type="match status" value="1"/>
</dbReference>
<keyword evidence="6 9" id="KW-0863">Zinc-finger</keyword>
<evidence type="ECO:0000256" key="6">
    <source>
        <dbReference type="ARBA" id="ARBA00022771"/>
    </source>
</evidence>
<dbReference type="Pfam" id="PF03145">
    <property type="entry name" value="Sina_TRAF"/>
    <property type="match status" value="1"/>
</dbReference>
<keyword evidence="8 10" id="KW-0862">Zinc</keyword>
<dbReference type="Gene3D" id="2.60.210.10">
    <property type="entry name" value="Apoptosis, Tumor Necrosis Factor Receptor Associated Protein 2, Chain A"/>
    <property type="match status" value="1"/>
</dbReference>
<evidence type="ECO:0000256" key="10">
    <source>
        <dbReference type="RuleBase" id="RU201113"/>
    </source>
</evidence>
<dbReference type="InterPro" id="IPR008974">
    <property type="entry name" value="TRAF-like"/>
</dbReference>
<dbReference type="PANTHER" id="PTHR45877">
    <property type="entry name" value="E3 UBIQUITIN-PROTEIN LIGASE SIAH2"/>
    <property type="match status" value="1"/>
</dbReference>
<dbReference type="GO" id="GO:0005737">
    <property type="term" value="C:cytoplasm"/>
    <property type="evidence" value="ECO:0007669"/>
    <property type="project" value="InterPro"/>
</dbReference>
<comment type="catalytic activity">
    <reaction evidence="1 10">
        <text>S-ubiquitinyl-[E2 ubiquitin-conjugating enzyme]-L-cysteine + [acceptor protein]-L-lysine = [E2 ubiquitin-conjugating enzyme]-L-cysteine + N(6)-ubiquitinyl-[acceptor protein]-L-lysine.</text>
        <dbReference type="EC" id="2.3.2.27"/>
    </reaction>
</comment>
<dbReference type="PROSITE" id="PS50089">
    <property type="entry name" value="ZF_RING_2"/>
    <property type="match status" value="1"/>
</dbReference>